<feature type="transmembrane region" description="Helical" evidence="7">
    <location>
        <begin position="397"/>
        <end position="415"/>
    </location>
</feature>
<dbReference type="PANTHER" id="PTHR12778:SF10">
    <property type="entry name" value="MAJOR FACILITATOR SUPERFAMILY DOMAIN-CONTAINING PROTEIN 3"/>
    <property type="match status" value="1"/>
</dbReference>
<keyword evidence="4 7" id="KW-0812">Transmembrane</keyword>
<dbReference type="InterPro" id="IPR036259">
    <property type="entry name" value="MFS_trans_sf"/>
</dbReference>
<feature type="transmembrane region" description="Helical" evidence="7">
    <location>
        <begin position="241"/>
        <end position="260"/>
    </location>
</feature>
<feature type="transmembrane region" description="Helical" evidence="7">
    <location>
        <begin position="120"/>
        <end position="141"/>
    </location>
</feature>
<keyword evidence="9" id="KW-1185">Reference proteome</keyword>
<feature type="transmembrane region" description="Helical" evidence="7">
    <location>
        <begin position="337"/>
        <end position="358"/>
    </location>
</feature>
<feature type="transmembrane region" description="Helical" evidence="7">
    <location>
        <begin position="153"/>
        <end position="173"/>
    </location>
</feature>
<protein>
    <recommendedName>
        <fullName evidence="10">MFS transporter</fullName>
    </recommendedName>
</protein>
<keyword evidence="3" id="KW-0813">Transport</keyword>
<comment type="similarity">
    <text evidence="2">Belongs to the major facilitator superfamily.</text>
</comment>
<dbReference type="SUPFAM" id="SSF103473">
    <property type="entry name" value="MFS general substrate transporter"/>
    <property type="match status" value="1"/>
</dbReference>
<feature type="transmembrane region" description="Helical" evidence="7">
    <location>
        <begin position="280"/>
        <end position="299"/>
    </location>
</feature>
<sequence>MSAGRRRAPLLFGQTGWSFPFVFSLYAYQGLVAGFALTALPNHHAGLGASASEVAWHAVLVGLPWVLQPAWGPLVDRFGDFRMGRRRFWAVAALAGSLAALLFLFAVADAPRELGRTSPVLAAHSAFACLLDTAVDGMIIDRVPPAKLGRANASTRAGFVSGIAVGAAVFASVLPAHGLHAAAALLAGAGALVAVPLLLVREDAADARFSLVRRPAREAGARPERRVLLRRFLAPMLRRQALVLTAFCIAVEGAVAAVQLRTGLELIQKRAWDAEALSRLQAALGLLSGTLGAFAVGWWSDRLGALRGLFAVLLFSAAAYAAVAALLAGGWAHAAPLAAGMASALPVLAFVALAPAVMRASRGPGAATRFALFMAALNLGGVGGSALAGAVGTGLPLWAPVLAAGCVFACCAALARRPHLLFRRRVEAAPA</sequence>
<dbReference type="Gene3D" id="1.20.1250.20">
    <property type="entry name" value="MFS general substrate transporter like domains"/>
    <property type="match status" value="1"/>
</dbReference>
<keyword evidence="5 7" id="KW-1133">Transmembrane helix</keyword>
<evidence type="ECO:0000313" key="9">
    <source>
        <dbReference type="Proteomes" id="UP001501588"/>
    </source>
</evidence>
<proteinExistence type="inferred from homology"/>
<comment type="subcellular location">
    <subcellularLocation>
        <location evidence="1">Membrane</location>
        <topology evidence="1">Multi-pass membrane protein</topology>
    </subcellularLocation>
</comment>
<dbReference type="Pfam" id="PF07690">
    <property type="entry name" value="MFS_1"/>
    <property type="match status" value="1"/>
</dbReference>
<dbReference type="InterPro" id="IPR011701">
    <property type="entry name" value="MFS"/>
</dbReference>
<evidence type="ECO:0000313" key="8">
    <source>
        <dbReference type="EMBL" id="GAA0587434.1"/>
    </source>
</evidence>
<feature type="transmembrane region" description="Helical" evidence="7">
    <location>
        <begin position="88"/>
        <end position="108"/>
    </location>
</feature>
<evidence type="ECO:0000256" key="2">
    <source>
        <dbReference type="ARBA" id="ARBA00008335"/>
    </source>
</evidence>
<feature type="transmembrane region" description="Helical" evidence="7">
    <location>
        <begin position="179"/>
        <end position="200"/>
    </location>
</feature>
<reference evidence="9" key="1">
    <citation type="journal article" date="2019" name="Int. J. Syst. Evol. Microbiol.">
        <title>The Global Catalogue of Microorganisms (GCM) 10K type strain sequencing project: providing services to taxonomists for standard genome sequencing and annotation.</title>
        <authorList>
            <consortium name="The Broad Institute Genomics Platform"/>
            <consortium name="The Broad Institute Genome Sequencing Center for Infectious Disease"/>
            <person name="Wu L."/>
            <person name="Ma J."/>
        </authorList>
    </citation>
    <scope>NUCLEOTIDE SEQUENCE [LARGE SCALE GENOMIC DNA]</scope>
    <source>
        <strain evidence="9">JCM 9933</strain>
    </source>
</reference>
<comment type="caution">
    <text evidence="8">The sequence shown here is derived from an EMBL/GenBank/DDBJ whole genome shotgun (WGS) entry which is preliminary data.</text>
</comment>
<feature type="transmembrane region" description="Helical" evidence="7">
    <location>
        <begin position="311"/>
        <end position="331"/>
    </location>
</feature>
<evidence type="ECO:0008006" key="10">
    <source>
        <dbReference type="Google" id="ProtNLM"/>
    </source>
</evidence>
<gene>
    <name evidence="8" type="ORF">GCM10009416_27410</name>
</gene>
<accession>A0ABP3QD14</accession>
<evidence type="ECO:0000256" key="6">
    <source>
        <dbReference type="ARBA" id="ARBA00023136"/>
    </source>
</evidence>
<evidence type="ECO:0000256" key="3">
    <source>
        <dbReference type="ARBA" id="ARBA00022448"/>
    </source>
</evidence>
<evidence type="ECO:0000256" key="7">
    <source>
        <dbReference type="SAM" id="Phobius"/>
    </source>
</evidence>
<feature type="transmembrane region" description="Helical" evidence="7">
    <location>
        <begin position="370"/>
        <end position="391"/>
    </location>
</feature>
<evidence type="ECO:0000256" key="1">
    <source>
        <dbReference type="ARBA" id="ARBA00004141"/>
    </source>
</evidence>
<organism evidence="8 9">
    <name type="scientific">Craurococcus roseus</name>
    <dbReference type="NCBI Taxonomy" id="77585"/>
    <lineage>
        <taxon>Bacteria</taxon>
        <taxon>Pseudomonadati</taxon>
        <taxon>Pseudomonadota</taxon>
        <taxon>Alphaproteobacteria</taxon>
        <taxon>Acetobacterales</taxon>
        <taxon>Acetobacteraceae</taxon>
        <taxon>Craurococcus</taxon>
    </lineage>
</organism>
<dbReference type="InterPro" id="IPR004752">
    <property type="entry name" value="AmpG_permease/AT-1"/>
</dbReference>
<feature type="transmembrane region" description="Helical" evidence="7">
    <location>
        <begin position="46"/>
        <end position="67"/>
    </location>
</feature>
<dbReference type="PANTHER" id="PTHR12778">
    <property type="entry name" value="SOLUTE CARRIER FAMILY 33 ACETYL-COA TRANSPORTER -RELATED"/>
    <property type="match status" value="1"/>
</dbReference>
<evidence type="ECO:0000256" key="4">
    <source>
        <dbReference type="ARBA" id="ARBA00022692"/>
    </source>
</evidence>
<keyword evidence="6 7" id="KW-0472">Membrane</keyword>
<name>A0ABP3QD14_9PROT</name>
<dbReference type="Proteomes" id="UP001501588">
    <property type="component" value="Unassembled WGS sequence"/>
</dbReference>
<evidence type="ECO:0000256" key="5">
    <source>
        <dbReference type="ARBA" id="ARBA00022989"/>
    </source>
</evidence>
<feature type="transmembrane region" description="Helical" evidence="7">
    <location>
        <begin position="21"/>
        <end position="40"/>
    </location>
</feature>
<dbReference type="EMBL" id="BAAAFZ010000038">
    <property type="protein sequence ID" value="GAA0587434.1"/>
    <property type="molecule type" value="Genomic_DNA"/>
</dbReference>